<dbReference type="GO" id="GO:0005524">
    <property type="term" value="F:ATP binding"/>
    <property type="evidence" value="ECO:0007669"/>
    <property type="project" value="UniProtKB-KW"/>
</dbReference>
<feature type="domain" description="Bacterial type II secretion system protein E" evidence="4">
    <location>
        <begin position="379"/>
        <end position="393"/>
    </location>
</feature>
<proteinExistence type="inferred from homology"/>
<keyword evidence="2" id="KW-0547">Nucleotide-binding</keyword>
<dbReference type="PANTHER" id="PTHR30258:SF1">
    <property type="entry name" value="PROTEIN TRANSPORT PROTEIN HOFB HOMOLOG"/>
    <property type="match status" value="1"/>
</dbReference>
<dbReference type="SUPFAM" id="SSF52540">
    <property type="entry name" value="P-loop containing nucleoside triphosphate hydrolases"/>
    <property type="match status" value="1"/>
</dbReference>
<accession>A0A9D7E8G3</accession>
<comment type="caution">
    <text evidence="5">The sequence shown here is derived from an EMBL/GenBank/DDBJ whole genome shotgun (WGS) entry which is preliminary data.</text>
</comment>
<dbReference type="SUPFAM" id="SSF160246">
    <property type="entry name" value="EspE N-terminal domain-like"/>
    <property type="match status" value="1"/>
</dbReference>
<dbReference type="Gene3D" id="3.40.50.300">
    <property type="entry name" value="P-loop containing nucleotide triphosphate hydrolases"/>
    <property type="match status" value="1"/>
</dbReference>
<name>A0A9D7E8G3_9PROT</name>
<dbReference type="PROSITE" id="PS00662">
    <property type="entry name" value="T2SP_E"/>
    <property type="match status" value="1"/>
</dbReference>
<dbReference type="GO" id="GO:0005886">
    <property type="term" value="C:plasma membrane"/>
    <property type="evidence" value="ECO:0007669"/>
    <property type="project" value="TreeGrafter"/>
</dbReference>
<dbReference type="CDD" id="cd01129">
    <property type="entry name" value="PulE-GspE-like"/>
    <property type="match status" value="1"/>
</dbReference>
<dbReference type="EMBL" id="JADJEV010000005">
    <property type="protein sequence ID" value="MBK6975606.1"/>
    <property type="molecule type" value="Genomic_DNA"/>
</dbReference>
<evidence type="ECO:0000256" key="3">
    <source>
        <dbReference type="ARBA" id="ARBA00022840"/>
    </source>
</evidence>
<dbReference type="InterPro" id="IPR027417">
    <property type="entry name" value="P-loop_NTPase"/>
</dbReference>
<dbReference type="GO" id="GO:0016887">
    <property type="term" value="F:ATP hydrolysis activity"/>
    <property type="evidence" value="ECO:0007669"/>
    <property type="project" value="TreeGrafter"/>
</dbReference>
<evidence type="ECO:0000313" key="6">
    <source>
        <dbReference type="Proteomes" id="UP000807785"/>
    </source>
</evidence>
<organism evidence="5 6">
    <name type="scientific">Candidatus Methylophosphatis roskildensis</name>
    <dbReference type="NCBI Taxonomy" id="2899263"/>
    <lineage>
        <taxon>Bacteria</taxon>
        <taxon>Pseudomonadati</taxon>
        <taxon>Pseudomonadota</taxon>
        <taxon>Betaproteobacteria</taxon>
        <taxon>Nitrosomonadales</taxon>
        <taxon>Sterolibacteriaceae</taxon>
        <taxon>Candidatus Methylophosphatis</taxon>
    </lineage>
</organism>
<evidence type="ECO:0000259" key="4">
    <source>
        <dbReference type="PROSITE" id="PS00662"/>
    </source>
</evidence>
<dbReference type="Pfam" id="PF00437">
    <property type="entry name" value="T2SSE"/>
    <property type="match status" value="1"/>
</dbReference>
<dbReference type="AlphaFoldDB" id="A0A9D7E8G3"/>
<keyword evidence="3" id="KW-0067">ATP-binding</keyword>
<evidence type="ECO:0000313" key="5">
    <source>
        <dbReference type="EMBL" id="MBK6975606.1"/>
    </source>
</evidence>
<sequence length="562" mass="61495">MNAVVSPRRFTQAELQKARAVAESARQPVVAVLEEQAGLEPDDFVAALGETLHYPTLTMYQLHQLKPAFDRVSFAEAMARECLVFSGPEGKGLIVVIGDPFNTGVLDWAESRVNQRFLVFIAHRSDIAAYMSRYEENLRAMDGMLPAEAASETAASGVDDLSFKTIAEDTSPVVKLVRSTLYDALKSDASDIHLESTPTGLVIKYRIDGVLNMIGSVAGVDMVEQVISRVKVMAELDIAERRVPQDGRFRVLTRGREVDFRVSVMPSIHGEDAVLRILDKQALADQMRGLRLDYLGFDDSMMVLLRKLANEPYGMFLVTGPTGSGKTTTLYAAISEINHGRDKIITIEDPVEYGLPGVLQIPVNEKKGLTFARGLRSILRHDPDKIMVGEIRDAETAQIAIQSALTGHLVFTTVHANNVFDVLGRFTHMGVDPYSFVSALNAVLAQRLVRVNCPHCAAPDKPGDGLLADSGLTRTDVADWSFRAGRGCGQCRGTGYKGRKAIAEVLQLNDEIRELIVARAPIRAIKDAAVSNGLQFLRESALGLVKRGDTTLSETNRVTFVD</sequence>
<gene>
    <name evidence="5" type="ORF">IPH26_22555</name>
</gene>
<evidence type="ECO:0000256" key="2">
    <source>
        <dbReference type="ARBA" id="ARBA00022741"/>
    </source>
</evidence>
<dbReference type="PANTHER" id="PTHR30258">
    <property type="entry name" value="TYPE II SECRETION SYSTEM PROTEIN GSPE-RELATED"/>
    <property type="match status" value="1"/>
</dbReference>
<dbReference type="Gene3D" id="3.30.450.90">
    <property type="match status" value="1"/>
</dbReference>
<reference evidence="5" key="1">
    <citation type="submission" date="2020-10" db="EMBL/GenBank/DDBJ databases">
        <title>Connecting structure to function with the recovery of over 1000 high-quality activated sludge metagenome-assembled genomes encoding full-length rRNA genes using long-read sequencing.</title>
        <authorList>
            <person name="Singleton C.M."/>
            <person name="Petriglieri F."/>
            <person name="Kristensen J.M."/>
            <person name="Kirkegaard R.H."/>
            <person name="Michaelsen T.Y."/>
            <person name="Andersen M.H."/>
            <person name="Karst S.M."/>
            <person name="Dueholm M.S."/>
            <person name="Nielsen P.H."/>
            <person name="Albertsen M."/>
        </authorList>
    </citation>
    <scope>NUCLEOTIDE SEQUENCE</scope>
    <source>
        <strain evidence="5">Bjer_18-Q3-R1-45_BAT3C.347</strain>
    </source>
</reference>
<dbReference type="Proteomes" id="UP000807785">
    <property type="component" value="Unassembled WGS sequence"/>
</dbReference>
<protein>
    <submittedName>
        <fullName evidence="5">Type II/IV secretion system protein</fullName>
    </submittedName>
</protein>
<evidence type="ECO:0000256" key="1">
    <source>
        <dbReference type="ARBA" id="ARBA00006611"/>
    </source>
</evidence>
<dbReference type="InterPro" id="IPR037257">
    <property type="entry name" value="T2SS_E_N_sf"/>
</dbReference>
<dbReference type="InterPro" id="IPR001482">
    <property type="entry name" value="T2SS/T4SS_dom"/>
</dbReference>
<comment type="similarity">
    <text evidence="1">Belongs to the GSP E family.</text>
</comment>